<feature type="compositionally biased region" description="Basic residues" evidence="1">
    <location>
        <begin position="272"/>
        <end position="318"/>
    </location>
</feature>
<feature type="compositionally biased region" description="Basic and acidic residues" evidence="1">
    <location>
        <begin position="50"/>
        <end position="66"/>
    </location>
</feature>
<reference evidence="3 4" key="2">
    <citation type="submission" date="2018-11" db="EMBL/GenBank/DDBJ databases">
        <authorList>
            <consortium name="Pathogen Informatics"/>
        </authorList>
    </citation>
    <scope>NUCLEOTIDE SEQUENCE [LARGE SCALE GENOMIC DNA]</scope>
    <source>
        <strain evidence="3">Dakar</strain>
        <strain evidence="4">Dakar, Senegal</strain>
    </source>
</reference>
<feature type="compositionally biased region" description="Basic and acidic residues" evidence="1">
    <location>
        <begin position="211"/>
        <end position="221"/>
    </location>
</feature>
<sequence>MKLIYFYLITCILLIYSDQGFSHDDYDDDASSFFNNGNDLYGGYYSGNYYDDHQHPPPHNPDEDHPPPSQPPPPPSSPPRGPNDGQQQQMPPPPPRSPQGPDRPDGDGDYHRPHNNRSHHHRYYDDLDRYDVEVRDLVFGGYHHYKPRYYGEGHGLKGEDAYVNTPKDPTKYDRYGNYLPDYLKPPQNTPPPIPAPSALQNGNGGSNGNENHGHTPKDPTRYYRYGNYLPNKPVDPDNLPPPIPVHNAGQNDNDEEENDKHDEENESESKPKKYVKYKKYKPSTKRTSSKKSKKSKKYGKKGKKGKYGSKGKYKKYRNKYTTEEMPQPTPFPEEPVTPPPEEVIESRSSVVYDSYGDDSSNSTDDYNNATFPQEFDAFSGKSYFSYEDTKDPLNEANVTNDYYFDNKSREIYSDDNGWYNYDFNDESNVSDGNDIFGEKNENDRYYDSDYYSGRDRDESWHEQYELERQQTNETNYTTHSPSGKAE</sequence>
<feature type="compositionally biased region" description="Pro residues" evidence="1">
    <location>
        <begin position="67"/>
        <end position="81"/>
    </location>
</feature>
<evidence type="ECO:0000256" key="2">
    <source>
        <dbReference type="SAM" id="SignalP"/>
    </source>
</evidence>
<feature type="compositionally biased region" description="Basic and acidic residues" evidence="1">
    <location>
        <begin position="436"/>
        <end position="470"/>
    </location>
</feature>
<organism evidence="5">
    <name type="scientific">Schistosoma curassoni</name>
    <dbReference type="NCBI Taxonomy" id="6186"/>
    <lineage>
        <taxon>Eukaryota</taxon>
        <taxon>Metazoa</taxon>
        <taxon>Spiralia</taxon>
        <taxon>Lophotrochozoa</taxon>
        <taxon>Platyhelminthes</taxon>
        <taxon>Trematoda</taxon>
        <taxon>Digenea</taxon>
        <taxon>Strigeidida</taxon>
        <taxon>Schistosomatoidea</taxon>
        <taxon>Schistosomatidae</taxon>
        <taxon>Schistosoma</taxon>
    </lineage>
</organism>
<reference evidence="5" key="1">
    <citation type="submission" date="2016-06" db="UniProtKB">
        <authorList>
            <consortium name="WormBaseParasite"/>
        </authorList>
    </citation>
    <scope>IDENTIFICATION</scope>
</reference>
<evidence type="ECO:0000256" key="1">
    <source>
        <dbReference type="SAM" id="MobiDB-lite"/>
    </source>
</evidence>
<feature type="chain" id="PRO_5043140802" evidence="2">
    <location>
        <begin position="23"/>
        <end position="486"/>
    </location>
</feature>
<dbReference type="WBParaSite" id="SCUD_0001252701-mRNA-1">
    <property type="protein sequence ID" value="SCUD_0001252701-mRNA-1"/>
    <property type="gene ID" value="SCUD_0001252701"/>
</dbReference>
<feature type="region of interest" description="Disordered" evidence="1">
    <location>
        <begin position="423"/>
        <end position="486"/>
    </location>
</feature>
<feature type="compositionally biased region" description="Basic and acidic residues" evidence="1">
    <location>
        <begin position="149"/>
        <end position="160"/>
    </location>
</feature>
<keyword evidence="4" id="KW-1185">Reference proteome</keyword>
<feature type="region of interest" description="Disordered" evidence="1">
    <location>
        <begin position="45"/>
        <end position="121"/>
    </location>
</feature>
<gene>
    <name evidence="3" type="ORF">SCUD_LOCUS12524</name>
</gene>
<feature type="compositionally biased region" description="Polar residues" evidence="1">
    <location>
        <begin position="471"/>
        <end position="486"/>
    </location>
</feature>
<feature type="region of interest" description="Disordered" evidence="1">
    <location>
        <begin position="149"/>
        <end position="347"/>
    </location>
</feature>
<feature type="compositionally biased region" description="Pro residues" evidence="1">
    <location>
        <begin position="327"/>
        <end position="341"/>
    </location>
</feature>
<name>A0A183KBY6_9TREM</name>
<accession>A0A183KBY6</accession>
<dbReference type="Proteomes" id="UP000279833">
    <property type="component" value="Unassembled WGS sequence"/>
</dbReference>
<evidence type="ECO:0000313" key="3">
    <source>
        <dbReference type="EMBL" id="VDP49110.1"/>
    </source>
</evidence>
<proteinExistence type="predicted"/>
<feature type="signal peptide" evidence="2">
    <location>
        <begin position="1"/>
        <end position="22"/>
    </location>
</feature>
<dbReference type="EMBL" id="UZAK01035180">
    <property type="protein sequence ID" value="VDP49110.1"/>
    <property type="molecule type" value="Genomic_DNA"/>
</dbReference>
<protein>
    <submittedName>
        <fullName evidence="5">Serine/threonine-protein kinase clkA</fullName>
    </submittedName>
</protein>
<dbReference type="AlphaFoldDB" id="A0A183KBY6"/>
<evidence type="ECO:0000313" key="5">
    <source>
        <dbReference type="WBParaSite" id="SCUD_0001252701-mRNA-1"/>
    </source>
</evidence>
<evidence type="ECO:0000313" key="4">
    <source>
        <dbReference type="Proteomes" id="UP000279833"/>
    </source>
</evidence>
<feature type="compositionally biased region" description="Basic and acidic residues" evidence="1">
    <location>
        <begin position="258"/>
        <end position="271"/>
    </location>
</feature>
<keyword evidence="2" id="KW-0732">Signal</keyword>
<feature type="compositionally biased region" description="Basic and acidic residues" evidence="1">
    <location>
        <begin position="102"/>
        <end position="112"/>
    </location>
</feature>